<dbReference type="PANTHER" id="PTHR42794">
    <property type="entry name" value="HEMIN IMPORT ATP-BINDING PROTEIN HMUV"/>
    <property type="match status" value="1"/>
</dbReference>
<dbReference type="Proteomes" id="UP000199377">
    <property type="component" value="Unassembled WGS sequence"/>
</dbReference>
<dbReference type="InterPro" id="IPR003439">
    <property type="entry name" value="ABC_transporter-like_ATP-bd"/>
</dbReference>
<proteinExistence type="predicted"/>
<dbReference type="EMBL" id="FOQH01000004">
    <property type="protein sequence ID" value="SFI13919.1"/>
    <property type="molecule type" value="Genomic_DNA"/>
</dbReference>
<evidence type="ECO:0000259" key="6">
    <source>
        <dbReference type="PROSITE" id="PS50893"/>
    </source>
</evidence>
<dbReference type="SUPFAM" id="SSF52540">
    <property type="entry name" value="P-loop containing nucleoside triphosphate hydrolases"/>
    <property type="match status" value="1"/>
</dbReference>
<keyword evidence="4" id="KW-1278">Translocase</keyword>
<dbReference type="STRING" id="1114924.SAMN05216258_104474"/>
<evidence type="ECO:0000313" key="8">
    <source>
        <dbReference type="Proteomes" id="UP000199377"/>
    </source>
</evidence>
<protein>
    <submittedName>
        <fullName evidence="7">Iron complex transport system ATP-binding protein</fullName>
    </submittedName>
</protein>
<dbReference type="GO" id="GO:0005524">
    <property type="term" value="F:ATP binding"/>
    <property type="evidence" value="ECO:0007669"/>
    <property type="project" value="UniProtKB-KW"/>
</dbReference>
<dbReference type="AlphaFoldDB" id="A0A1I3FRU1"/>
<dbReference type="PROSITE" id="PS50893">
    <property type="entry name" value="ABC_TRANSPORTER_2"/>
    <property type="match status" value="1"/>
</dbReference>
<accession>A0A1I3FRU1</accession>
<dbReference type="InterPro" id="IPR003593">
    <property type="entry name" value="AAA+_ATPase"/>
</dbReference>
<keyword evidence="2" id="KW-0547">Nucleotide-binding</keyword>
<evidence type="ECO:0000256" key="3">
    <source>
        <dbReference type="ARBA" id="ARBA00022840"/>
    </source>
</evidence>
<dbReference type="CDD" id="cd03214">
    <property type="entry name" value="ABC_Iron-Siderophores_B12_Hemin"/>
    <property type="match status" value="1"/>
</dbReference>
<dbReference type="InterPro" id="IPR027417">
    <property type="entry name" value="P-loop_NTPase"/>
</dbReference>
<keyword evidence="8" id="KW-1185">Reference proteome</keyword>
<name>A0A1I3FRU1_9RHOB</name>
<keyword evidence="3 7" id="KW-0067">ATP-binding</keyword>
<dbReference type="InterPro" id="IPR017871">
    <property type="entry name" value="ABC_transporter-like_CS"/>
</dbReference>
<dbReference type="SMART" id="SM00382">
    <property type="entry name" value="AAA"/>
    <property type="match status" value="1"/>
</dbReference>
<feature type="domain" description="ABC transporter" evidence="6">
    <location>
        <begin position="9"/>
        <end position="244"/>
    </location>
</feature>
<evidence type="ECO:0000256" key="1">
    <source>
        <dbReference type="ARBA" id="ARBA00022448"/>
    </source>
</evidence>
<dbReference type="Pfam" id="PF00005">
    <property type="entry name" value="ABC_tran"/>
    <property type="match status" value="1"/>
</dbReference>
<dbReference type="RefSeq" id="WP_281244859.1">
    <property type="nucleotide sequence ID" value="NZ_FOQH01000004.1"/>
</dbReference>
<evidence type="ECO:0000313" key="7">
    <source>
        <dbReference type="EMBL" id="SFI13919.1"/>
    </source>
</evidence>
<dbReference type="Gene3D" id="3.40.50.300">
    <property type="entry name" value="P-loop containing nucleotide triphosphate hydrolases"/>
    <property type="match status" value="1"/>
</dbReference>
<dbReference type="PANTHER" id="PTHR42794:SF1">
    <property type="entry name" value="HEMIN IMPORT ATP-BINDING PROTEIN HMUV"/>
    <property type="match status" value="1"/>
</dbReference>
<keyword evidence="1" id="KW-0813">Transport</keyword>
<evidence type="ECO:0000256" key="2">
    <source>
        <dbReference type="ARBA" id="ARBA00022741"/>
    </source>
</evidence>
<organism evidence="7 8">
    <name type="scientific">Albimonas pacifica</name>
    <dbReference type="NCBI Taxonomy" id="1114924"/>
    <lineage>
        <taxon>Bacteria</taxon>
        <taxon>Pseudomonadati</taxon>
        <taxon>Pseudomonadota</taxon>
        <taxon>Alphaproteobacteria</taxon>
        <taxon>Rhodobacterales</taxon>
        <taxon>Paracoccaceae</taxon>
        <taxon>Albimonas</taxon>
    </lineage>
</organism>
<dbReference type="PROSITE" id="PS00211">
    <property type="entry name" value="ABC_TRANSPORTER_1"/>
    <property type="match status" value="1"/>
</dbReference>
<evidence type="ECO:0000256" key="5">
    <source>
        <dbReference type="ARBA" id="ARBA00037066"/>
    </source>
</evidence>
<dbReference type="GO" id="GO:0016887">
    <property type="term" value="F:ATP hydrolysis activity"/>
    <property type="evidence" value="ECO:0007669"/>
    <property type="project" value="InterPro"/>
</dbReference>
<gene>
    <name evidence="7" type="ORF">SAMN05216258_104474</name>
</gene>
<reference evidence="7 8" key="1">
    <citation type="submission" date="2016-10" db="EMBL/GenBank/DDBJ databases">
        <authorList>
            <person name="de Groot N.N."/>
        </authorList>
    </citation>
    <scope>NUCLEOTIDE SEQUENCE [LARGE SCALE GENOMIC DNA]</scope>
    <source>
        <strain evidence="7 8">CGMCC 1.11030</strain>
    </source>
</reference>
<comment type="function">
    <text evidence="5">Part of the ABC transporter complex HmuTUV involved in hemin import. Responsible for energy coupling to the transport system.</text>
</comment>
<evidence type="ECO:0000256" key="4">
    <source>
        <dbReference type="ARBA" id="ARBA00022967"/>
    </source>
</evidence>
<sequence length="270" mass="28670">MTAGRIGCLSVEGISVARGARRVVEDVSFEARGGEVLGLVGPNGAGKSSLLRAIACLVPRAAGRARVDGEDLAALSPRERARRLAFLPQGHEVNWPISVERLAGLGRLPHRGPLAAPSPADREATERAMRRAGVKGFRDRPASGLSGGERARALLARALAVEAPMLLADEPVASLDPYHQLRVMELMRETAAAGDLVIVVLHDLALAARFCDRLAVMGAGRLLAFGPPEAALSPDRLAEAYRIGALHGERDGERFVLPWRRIDGAERAGS</sequence>